<proteinExistence type="predicted"/>
<dbReference type="PROSITE" id="PS51257">
    <property type="entry name" value="PROKAR_LIPOPROTEIN"/>
    <property type="match status" value="1"/>
</dbReference>
<dbReference type="OrthoDB" id="7365533at2"/>
<dbReference type="AlphaFoldDB" id="A0A560FIP5"/>
<evidence type="ECO:0000313" key="3">
    <source>
        <dbReference type="EMBL" id="TWB21482.1"/>
    </source>
</evidence>
<reference evidence="3 4" key="1">
    <citation type="submission" date="2019-06" db="EMBL/GenBank/DDBJ databases">
        <title>Genomic Encyclopedia of Type Strains, Phase IV (KMG-V): Genome sequencing to study the core and pangenomes of soil and plant-associated prokaryotes.</title>
        <authorList>
            <person name="Whitman W."/>
        </authorList>
    </citation>
    <scope>NUCLEOTIDE SEQUENCE [LARGE SCALE GENOMIC DNA]</scope>
    <source>
        <strain evidence="3 4">BR 11880</strain>
    </source>
</reference>
<evidence type="ECO:0000256" key="2">
    <source>
        <dbReference type="SAM" id="SignalP"/>
    </source>
</evidence>
<dbReference type="RefSeq" id="WP_145750094.1">
    <property type="nucleotide sequence ID" value="NZ_VITN01000005.1"/>
</dbReference>
<organism evidence="3 4">
    <name type="scientific">Nitrospirillum amazonense</name>
    <dbReference type="NCBI Taxonomy" id="28077"/>
    <lineage>
        <taxon>Bacteria</taxon>
        <taxon>Pseudomonadati</taxon>
        <taxon>Pseudomonadota</taxon>
        <taxon>Alphaproteobacteria</taxon>
        <taxon>Rhodospirillales</taxon>
        <taxon>Azospirillaceae</taxon>
        <taxon>Nitrospirillum</taxon>
    </lineage>
</organism>
<gene>
    <name evidence="3" type="ORF">FBZ89_105357</name>
</gene>
<dbReference type="EMBL" id="VITN01000005">
    <property type="protein sequence ID" value="TWB21482.1"/>
    <property type="molecule type" value="Genomic_DNA"/>
</dbReference>
<feature type="region of interest" description="Disordered" evidence="1">
    <location>
        <begin position="29"/>
        <end position="49"/>
    </location>
</feature>
<evidence type="ECO:0000313" key="4">
    <source>
        <dbReference type="Proteomes" id="UP000319859"/>
    </source>
</evidence>
<evidence type="ECO:0008006" key="5">
    <source>
        <dbReference type="Google" id="ProtNLM"/>
    </source>
</evidence>
<feature type="signal peptide" evidence="2">
    <location>
        <begin position="1"/>
        <end position="22"/>
    </location>
</feature>
<feature type="region of interest" description="Disordered" evidence="1">
    <location>
        <begin position="140"/>
        <end position="162"/>
    </location>
</feature>
<accession>A0A560FIP5</accession>
<evidence type="ECO:0000256" key="1">
    <source>
        <dbReference type="SAM" id="MobiDB-lite"/>
    </source>
</evidence>
<feature type="chain" id="PRO_5022016478" description="Beta/gamma crystallin" evidence="2">
    <location>
        <begin position="23"/>
        <end position="162"/>
    </location>
</feature>
<dbReference type="Proteomes" id="UP000319859">
    <property type="component" value="Unassembled WGS sequence"/>
</dbReference>
<protein>
    <recommendedName>
        <fullName evidence="5">Beta/gamma crystallin</fullName>
    </recommendedName>
</protein>
<name>A0A560FIP5_9PROT</name>
<comment type="caution">
    <text evidence="3">The sequence shown here is derived from an EMBL/GenBank/DDBJ whole genome shotgun (WGS) entry which is preliminary data.</text>
</comment>
<keyword evidence="2" id="KW-0732">Signal</keyword>
<sequence length="162" mass="16895">MLRTSAVLIAAGLAAGLLTACAADQNAGPNGGGPQTASIPAASAESRDRGPMCIPVRNIRRTQVIDDRTILVEMQDRTQFTRINLANRCIGLGPYGFAYVSHNDELCRTDPLTLVGMPVPPVCLIDSMIPIDKAAADALKAKPKTDSAAGAATPAPDDQGRD</sequence>